<evidence type="ECO:0000256" key="2">
    <source>
        <dbReference type="SAM" id="MobiDB-lite"/>
    </source>
</evidence>
<evidence type="ECO:0000313" key="4">
    <source>
        <dbReference type="Proteomes" id="UP001470230"/>
    </source>
</evidence>
<evidence type="ECO:0000256" key="1">
    <source>
        <dbReference type="SAM" id="Coils"/>
    </source>
</evidence>
<feature type="region of interest" description="Disordered" evidence="2">
    <location>
        <begin position="1"/>
        <end position="23"/>
    </location>
</feature>
<dbReference type="Proteomes" id="UP001470230">
    <property type="component" value="Unassembled WGS sequence"/>
</dbReference>
<feature type="coiled-coil region" evidence="1">
    <location>
        <begin position="98"/>
        <end position="125"/>
    </location>
</feature>
<keyword evidence="4" id="KW-1185">Reference proteome</keyword>
<dbReference type="EMBL" id="JAPFFF010000003">
    <property type="protein sequence ID" value="KAK8893337.1"/>
    <property type="molecule type" value="Genomic_DNA"/>
</dbReference>
<accession>A0ABR2KQZ1</accession>
<feature type="coiled-coil region" evidence="1">
    <location>
        <begin position="284"/>
        <end position="318"/>
    </location>
</feature>
<name>A0ABR2KQZ1_9EUKA</name>
<comment type="caution">
    <text evidence="3">The sequence shown here is derived from an EMBL/GenBank/DDBJ whole genome shotgun (WGS) entry which is preliminary data.</text>
</comment>
<reference evidence="3 4" key="1">
    <citation type="submission" date="2024-04" db="EMBL/GenBank/DDBJ databases">
        <title>Tritrichomonas musculus Genome.</title>
        <authorList>
            <person name="Alves-Ferreira E."/>
            <person name="Grigg M."/>
            <person name="Lorenzi H."/>
            <person name="Galac M."/>
        </authorList>
    </citation>
    <scope>NUCLEOTIDE SEQUENCE [LARGE SCALE GENOMIC DNA]</scope>
    <source>
        <strain evidence="3 4">EAF2021</strain>
    </source>
</reference>
<protein>
    <submittedName>
        <fullName evidence="3">Uncharacterized protein</fullName>
    </submittedName>
</protein>
<gene>
    <name evidence="3" type="ORF">M9Y10_021754</name>
</gene>
<evidence type="ECO:0000313" key="3">
    <source>
        <dbReference type="EMBL" id="KAK8893337.1"/>
    </source>
</evidence>
<proteinExistence type="predicted"/>
<sequence length="420" mass="48094">MNDETRKEEEDSERLNKDDTNDDEAAFLQTQKALQEAVAEQKILKEKLATLESRNRPAKWGKPIVIQKIDATRGNFDNAEDMSPEQLVMELKTAQYMLENAKRASDTARAEKKDLENEINQLIVTSEVETETLLQSNAAHHKLDLQIEQLQFQKEQSKWSQEKSDLLNQAEQLSTISHDALHKASEAREIVDQQRKKIHSLALELRNDLTTSKQLRDKLDDAKNKVSLIPNLLSEIDVNNSNADSMNKGIGQQKQILKAVRVSKKAQAVLDDISKQIEDLAFSKKDSEKTLESTKKELNELKEKEDGIKKELQQAQDEFKKEQMGVFVLEAELRELKSEFDRVKSLVIEEGRKNVELQKFIREEKMDATLRFIMTHSNEIHKAEKVHSSLRNVSEQLKSRTSSALPPLKPIPRVPKSSLL</sequence>
<feature type="region of interest" description="Disordered" evidence="2">
    <location>
        <begin position="394"/>
        <end position="420"/>
    </location>
</feature>
<organism evidence="3 4">
    <name type="scientific">Tritrichomonas musculus</name>
    <dbReference type="NCBI Taxonomy" id="1915356"/>
    <lineage>
        <taxon>Eukaryota</taxon>
        <taxon>Metamonada</taxon>
        <taxon>Parabasalia</taxon>
        <taxon>Tritrichomonadida</taxon>
        <taxon>Tritrichomonadidae</taxon>
        <taxon>Tritrichomonas</taxon>
    </lineage>
</organism>
<feature type="compositionally biased region" description="Basic and acidic residues" evidence="2">
    <location>
        <begin position="1"/>
        <end position="19"/>
    </location>
</feature>
<keyword evidence="1" id="KW-0175">Coiled coil</keyword>
<feature type="compositionally biased region" description="Polar residues" evidence="2">
    <location>
        <begin position="394"/>
        <end position="404"/>
    </location>
</feature>